<evidence type="ECO:0000313" key="2">
    <source>
        <dbReference type="Proteomes" id="UP000784294"/>
    </source>
</evidence>
<proteinExistence type="predicted"/>
<dbReference type="EMBL" id="CAAALY010072312">
    <property type="protein sequence ID" value="VEL25207.1"/>
    <property type="molecule type" value="Genomic_DNA"/>
</dbReference>
<comment type="caution">
    <text evidence="1">The sequence shown here is derived from an EMBL/GenBank/DDBJ whole genome shotgun (WGS) entry which is preliminary data.</text>
</comment>
<sequence>MPLPLPLPHDTSGQLVKMVQHEPPSDWLKLASQWNLKANRCRAHAQALCLDGLLASSCFALPCPALPGLALLCSTLLYATLLCSCLPGLAGPPGTWPVCQAGHHLSARLPTWS</sequence>
<organism evidence="1 2">
    <name type="scientific">Protopolystoma xenopodis</name>
    <dbReference type="NCBI Taxonomy" id="117903"/>
    <lineage>
        <taxon>Eukaryota</taxon>
        <taxon>Metazoa</taxon>
        <taxon>Spiralia</taxon>
        <taxon>Lophotrochozoa</taxon>
        <taxon>Platyhelminthes</taxon>
        <taxon>Monogenea</taxon>
        <taxon>Polyopisthocotylea</taxon>
        <taxon>Polystomatidea</taxon>
        <taxon>Polystomatidae</taxon>
        <taxon>Protopolystoma</taxon>
    </lineage>
</organism>
<reference evidence="1" key="1">
    <citation type="submission" date="2018-11" db="EMBL/GenBank/DDBJ databases">
        <authorList>
            <consortium name="Pathogen Informatics"/>
        </authorList>
    </citation>
    <scope>NUCLEOTIDE SEQUENCE</scope>
</reference>
<name>A0A448X107_9PLAT</name>
<keyword evidence="2" id="KW-1185">Reference proteome</keyword>
<gene>
    <name evidence="1" type="ORF">PXEA_LOCUS18647</name>
</gene>
<protein>
    <submittedName>
        <fullName evidence="1">Uncharacterized protein</fullName>
    </submittedName>
</protein>
<dbReference type="AlphaFoldDB" id="A0A448X107"/>
<evidence type="ECO:0000313" key="1">
    <source>
        <dbReference type="EMBL" id="VEL25207.1"/>
    </source>
</evidence>
<dbReference type="Proteomes" id="UP000784294">
    <property type="component" value="Unassembled WGS sequence"/>
</dbReference>
<accession>A0A448X107</accession>